<keyword evidence="2" id="KW-1185">Reference proteome</keyword>
<sequence length="68" mass="7872">MIKQENLTDFEARMLLDTLWHFITPEVRCKAIESSPILYNKACGWDVVDVRHGSTRITIKGRQPIEEA</sequence>
<protein>
    <submittedName>
        <fullName evidence="1">Uncharacterized protein</fullName>
    </submittedName>
</protein>
<proteinExistence type="predicted"/>
<dbReference type="KEGG" id="vg:65122347"/>
<gene>
    <name evidence="1" type="primary">92</name>
    <name evidence="1" type="ORF">SEA_JEEVES_92</name>
</gene>
<organism evidence="1 2">
    <name type="scientific">Mycobacterium phage Jeeves</name>
    <dbReference type="NCBI Taxonomy" id="2652402"/>
    <lineage>
        <taxon>Viruses</taxon>
        <taxon>Duplodnaviria</taxon>
        <taxon>Heunggongvirae</taxon>
        <taxon>Uroviricota</taxon>
        <taxon>Caudoviricetes</taxon>
        <taxon>Luchadorvirus</taxon>
        <taxon>Luchadorvirus jeeves</taxon>
        <taxon>Lucadorvirus jeeves</taxon>
    </lineage>
</organism>
<accession>A0A5J6T4D2</accession>
<dbReference type="RefSeq" id="YP_010104402.1">
    <property type="nucleotide sequence ID" value="NC_055817.1"/>
</dbReference>
<dbReference type="GeneID" id="65122347"/>
<dbReference type="Proteomes" id="UP000327532">
    <property type="component" value="Segment"/>
</dbReference>
<name>A0A5J6T4D2_9CAUD</name>
<evidence type="ECO:0000313" key="1">
    <source>
        <dbReference type="EMBL" id="QFG04567.1"/>
    </source>
</evidence>
<dbReference type="EMBL" id="MN310541">
    <property type="protein sequence ID" value="QFG04567.1"/>
    <property type="molecule type" value="Genomic_DNA"/>
</dbReference>
<reference evidence="1 2" key="1">
    <citation type="submission" date="2019-08" db="EMBL/GenBank/DDBJ databases">
        <authorList>
            <person name="Pratt D."/>
            <person name="Casey M."/>
            <person name="Delaney K."/>
            <person name="Garza G."/>
            <person name="Hunt M."/>
            <person name="Riley S."/>
            <person name="Reid J."/>
            <person name="Ettinger A.-S.H."/>
            <person name="Ettinger W.F."/>
            <person name="Fay M."/>
            <person name="Mckenzie S.K."/>
            <person name="Anders K.R."/>
            <person name="Garlena R.A."/>
            <person name="Russell D.A."/>
            <person name="Pope W.H."/>
            <person name="Jacobs-Sera D."/>
            <person name="Hatfull G.F."/>
        </authorList>
    </citation>
    <scope>NUCLEOTIDE SEQUENCE [LARGE SCALE GENOMIC DNA]</scope>
</reference>
<evidence type="ECO:0000313" key="2">
    <source>
        <dbReference type="Proteomes" id="UP000327532"/>
    </source>
</evidence>